<reference evidence="2 3" key="1">
    <citation type="submission" date="2015-12" db="EMBL/GenBank/DDBJ databases">
        <title>The genome of Folsomia candida.</title>
        <authorList>
            <person name="Faddeeva A."/>
            <person name="Derks M.F."/>
            <person name="Anvar Y."/>
            <person name="Smit S."/>
            <person name="Van Straalen N."/>
            <person name="Roelofs D."/>
        </authorList>
    </citation>
    <scope>NUCLEOTIDE SEQUENCE [LARGE SCALE GENOMIC DNA]</scope>
    <source>
        <strain evidence="2 3">VU population</strain>
        <tissue evidence="2">Whole body</tissue>
    </source>
</reference>
<evidence type="ECO:0000313" key="2">
    <source>
        <dbReference type="EMBL" id="OXA48570.1"/>
    </source>
</evidence>
<dbReference type="AlphaFoldDB" id="A0A226DU31"/>
<evidence type="ECO:0000256" key="1">
    <source>
        <dbReference type="SAM" id="Phobius"/>
    </source>
</evidence>
<keyword evidence="1" id="KW-0812">Transmembrane</keyword>
<comment type="caution">
    <text evidence="2">The sequence shown here is derived from an EMBL/GenBank/DDBJ whole genome shotgun (WGS) entry which is preliminary data.</text>
</comment>
<name>A0A226DU31_FOLCA</name>
<protein>
    <submittedName>
        <fullName evidence="2">Uncharacterized protein</fullName>
    </submittedName>
</protein>
<dbReference type="OrthoDB" id="6478931at2759"/>
<feature type="transmembrane region" description="Helical" evidence="1">
    <location>
        <begin position="169"/>
        <end position="188"/>
    </location>
</feature>
<gene>
    <name evidence="2" type="ORF">Fcan01_16518</name>
</gene>
<feature type="transmembrane region" description="Helical" evidence="1">
    <location>
        <begin position="34"/>
        <end position="57"/>
    </location>
</feature>
<evidence type="ECO:0000313" key="3">
    <source>
        <dbReference type="Proteomes" id="UP000198287"/>
    </source>
</evidence>
<organism evidence="2 3">
    <name type="scientific">Folsomia candida</name>
    <name type="common">Springtail</name>
    <dbReference type="NCBI Taxonomy" id="158441"/>
    <lineage>
        <taxon>Eukaryota</taxon>
        <taxon>Metazoa</taxon>
        <taxon>Ecdysozoa</taxon>
        <taxon>Arthropoda</taxon>
        <taxon>Hexapoda</taxon>
        <taxon>Collembola</taxon>
        <taxon>Entomobryomorpha</taxon>
        <taxon>Isotomoidea</taxon>
        <taxon>Isotomidae</taxon>
        <taxon>Proisotominae</taxon>
        <taxon>Folsomia</taxon>
    </lineage>
</organism>
<keyword evidence="1" id="KW-1133">Transmembrane helix</keyword>
<keyword evidence="1" id="KW-0472">Membrane</keyword>
<accession>A0A226DU31</accession>
<keyword evidence="3" id="KW-1185">Reference proteome</keyword>
<dbReference type="Proteomes" id="UP000198287">
    <property type="component" value="Unassembled WGS sequence"/>
</dbReference>
<feature type="transmembrane region" description="Helical" evidence="1">
    <location>
        <begin position="77"/>
        <end position="103"/>
    </location>
</feature>
<feature type="transmembrane region" description="Helical" evidence="1">
    <location>
        <begin position="237"/>
        <end position="255"/>
    </location>
</feature>
<proteinExistence type="predicted"/>
<sequence>MDTTVLKMYQTFGYFQFPISNRNKSKGKKCSNTALCLPSLIFVVVTIADISVLFAFSKGHQPKIPEVWDEELGVMSSTFYAIIIIKAAVHIFTTVLIQLTIFLRRNKFAQFNVEFVNLIEEFFTFLDVAKSNCLIKTIPRMRYVGNTNVGHETAASITAICIMSIPVTIGYIHVIFLFLLTCFLNWYIEILEHLQEYHCTPMEIKIQLYSRLVQNVSSFTRLFASFSNRLLANLRGISSDVVTVIGYFYLVFIICKMGSQIGRQSGEFVENCEDKSSQKADKFNENNHLLLSYANLKPIWIETDFFRVYLGLI</sequence>
<dbReference type="EMBL" id="LNIX01000011">
    <property type="protein sequence ID" value="OXA48570.1"/>
    <property type="molecule type" value="Genomic_DNA"/>
</dbReference>